<dbReference type="GO" id="GO:0000166">
    <property type="term" value="F:nucleotide binding"/>
    <property type="evidence" value="ECO:0007669"/>
    <property type="project" value="UniProtKB-KW"/>
</dbReference>
<protein>
    <recommendedName>
        <fullName evidence="1">bis(5'-nucleosyl)-tetraphosphatase (symmetrical)</fullName>
        <ecNumber evidence="1">3.6.1.41</ecNumber>
    </recommendedName>
</protein>
<dbReference type="PANTHER" id="PTHR35795:SF1">
    <property type="entry name" value="BIS(5'-NUCLEOSYL)-TETRAPHOSPHATASE, SYMMETRICAL"/>
    <property type="match status" value="1"/>
</dbReference>
<dbReference type="InterPro" id="IPR003607">
    <property type="entry name" value="HD/PDEase_dom"/>
</dbReference>
<keyword evidence="2" id="KW-0479">Metal-binding</keyword>
<accession>C2XUG2</accession>
<dbReference type="InterPro" id="IPR006674">
    <property type="entry name" value="HD_domain"/>
</dbReference>
<proteinExistence type="predicted"/>
<evidence type="ECO:0000256" key="6">
    <source>
        <dbReference type="ARBA" id="ARBA00049417"/>
    </source>
</evidence>
<name>C2XUG2_BACMY</name>
<sequence length="212" mass="24999">MKERNKEEINVLYNEICSFTPTGKIEHDIKEFLLKYNKEFTYKHSIRVANEARRIAIMFHENEEKAEIAGYLHDISAIFPNEERIKVAEAFGIKILQEERKFPMIIHQKLSRVIAKEIFKVEDEEILGAICCHTTLRKHATNLDLVLFVADKIEWDQIGTPSYLVGIKNGLEKSLEHAAFVYISYLWERKDTLKVIHPWLEEAYWHLKEIVE</sequence>
<dbReference type="AlphaFoldDB" id="C2XUG2"/>
<dbReference type="SUPFAM" id="SSF109604">
    <property type="entry name" value="HD-domain/PDEase-like"/>
    <property type="match status" value="1"/>
</dbReference>
<organism evidence="8">
    <name type="scientific">Bacillus mycoides</name>
    <dbReference type="NCBI Taxonomy" id="1405"/>
    <lineage>
        <taxon>Bacteria</taxon>
        <taxon>Bacillati</taxon>
        <taxon>Bacillota</taxon>
        <taxon>Bacilli</taxon>
        <taxon>Bacillales</taxon>
        <taxon>Bacillaceae</taxon>
        <taxon>Bacillus</taxon>
        <taxon>Bacillus cereus group</taxon>
    </lineage>
</organism>
<dbReference type="Proteomes" id="UP000001753">
    <property type="component" value="Chromosome"/>
</dbReference>
<comment type="catalytic activity">
    <reaction evidence="6">
        <text>P(1),P(4)-bis(5'-adenosyl) tetraphosphate + H2O = 2 ADP + 2 H(+)</text>
        <dbReference type="Rhea" id="RHEA:24252"/>
        <dbReference type="ChEBI" id="CHEBI:15377"/>
        <dbReference type="ChEBI" id="CHEBI:15378"/>
        <dbReference type="ChEBI" id="CHEBI:58141"/>
        <dbReference type="ChEBI" id="CHEBI:456216"/>
        <dbReference type="EC" id="3.6.1.41"/>
    </reaction>
</comment>
<dbReference type="GO" id="GO:0046872">
    <property type="term" value="F:metal ion binding"/>
    <property type="evidence" value="ECO:0007669"/>
    <property type="project" value="UniProtKB-KW"/>
</dbReference>
<dbReference type="InterPro" id="IPR051094">
    <property type="entry name" value="Diverse_Catalytic_Enzymes"/>
</dbReference>
<dbReference type="GO" id="GO:0008803">
    <property type="term" value="F:bis(5'-nucleosyl)-tetraphosphatase (symmetrical) activity"/>
    <property type="evidence" value="ECO:0007669"/>
    <property type="project" value="UniProtKB-EC"/>
</dbReference>
<dbReference type="Pfam" id="PF01966">
    <property type="entry name" value="HD"/>
    <property type="match status" value="1"/>
</dbReference>
<feature type="domain" description="HD" evidence="7">
    <location>
        <begin position="41"/>
        <end position="156"/>
    </location>
</feature>
<dbReference type="EMBL" id="ACMP01000069">
    <property type="protein sequence ID" value="EEL70724.1"/>
    <property type="molecule type" value="Genomic_DNA"/>
</dbReference>
<evidence type="ECO:0000256" key="2">
    <source>
        <dbReference type="ARBA" id="ARBA00022723"/>
    </source>
</evidence>
<dbReference type="Gene3D" id="1.10.3210.10">
    <property type="entry name" value="Hypothetical protein af1432"/>
    <property type="match status" value="1"/>
</dbReference>
<evidence type="ECO:0000256" key="1">
    <source>
        <dbReference type="ARBA" id="ARBA00012506"/>
    </source>
</evidence>
<evidence type="ECO:0000256" key="3">
    <source>
        <dbReference type="ARBA" id="ARBA00022741"/>
    </source>
</evidence>
<dbReference type="HOGENOM" id="CLU_089580_2_0_9"/>
<dbReference type="PROSITE" id="PS51831">
    <property type="entry name" value="HD"/>
    <property type="match status" value="1"/>
</dbReference>
<dbReference type="CDD" id="cd00077">
    <property type="entry name" value="HDc"/>
    <property type="match status" value="1"/>
</dbReference>
<evidence type="ECO:0000313" key="8">
    <source>
        <dbReference type="EMBL" id="EEL70724.1"/>
    </source>
</evidence>
<dbReference type="InterPro" id="IPR005249">
    <property type="entry name" value="YqeK"/>
</dbReference>
<keyword evidence="5" id="KW-0408">Iron</keyword>
<keyword evidence="3" id="KW-0547">Nucleotide-binding</keyword>
<dbReference type="PANTHER" id="PTHR35795">
    <property type="entry name" value="SLR1885 PROTEIN"/>
    <property type="match status" value="1"/>
</dbReference>
<evidence type="ECO:0000256" key="5">
    <source>
        <dbReference type="ARBA" id="ARBA00023004"/>
    </source>
</evidence>
<dbReference type="EC" id="3.6.1.41" evidence="1"/>
<dbReference type="NCBIfam" id="TIGR00488">
    <property type="entry name" value="bis(5'-nucleosyl)-tetraphosphatase (symmetrical) YqeK"/>
    <property type="match status" value="1"/>
</dbReference>
<keyword evidence="4 8" id="KW-0378">Hydrolase</keyword>
<reference evidence="8" key="1">
    <citation type="journal article" date="2012" name="Genome Res.">
        <title>Genomic characterization of the Bacillus cereus sensu lato species: Backdrop to the evolution of Bacillus anthracis.</title>
        <authorList>
            <person name="Zwick M.E."/>
            <person name="Joseph S.J."/>
            <person name="Didelot X."/>
            <person name="Chen P.E."/>
            <person name="Bishop-Lilly K.A."/>
            <person name="Stewart A.C."/>
            <person name="Willner K."/>
            <person name="Nolan N."/>
            <person name="Lentz S."/>
            <person name="Thomason M.K."/>
            <person name="Sozhamannan S."/>
            <person name="Mateczun A.J."/>
            <person name="Du L."/>
            <person name="Read T.D."/>
        </authorList>
    </citation>
    <scope>NUCLEOTIDE SEQUENCE [LARGE SCALE GENOMIC DNA]</scope>
    <source>
        <strain evidence="8">AH603</strain>
    </source>
</reference>
<evidence type="ECO:0000256" key="4">
    <source>
        <dbReference type="ARBA" id="ARBA00022801"/>
    </source>
</evidence>
<gene>
    <name evidence="8" type="ORF">bcere0026_23330</name>
</gene>
<comment type="caution">
    <text evidence="8">The sequence shown here is derived from an EMBL/GenBank/DDBJ whole genome shotgun (WGS) entry which is preliminary data.</text>
</comment>
<evidence type="ECO:0000259" key="7">
    <source>
        <dbReference type="PROSITE" id="PS51831"/>
    </source>
</evidence>